<dbReference type="InterPro" id="IPR003601">
    <property type="entry name" value="Topo_IA_2"/>
</dbReference>
<dbReference type="CDD" id="cd00186">
    <property type="entry name" value="TOP1Ac"/>
    <property type="match status" value="1"/>
</dbReference>
<proteinExistence type="inferred from homology"/>
<dbReference type="Gene3D" id="3.40.50.140">
    <property type="match status" value="1"/>
</dbReference>
<evidence type="ECO:0000313" key="10">
    <source>
        <dbReference type="EMBL" id="KIX95179.1"/>
    </source>
</evidence>
<comment type="catalytic activity">
    <reaction evidence="1 7">
        <text>ATP-independent breakage of single-stranded DNA, followed by passage and rejoining.</text>
        <dbReference type="EC" id="5.6.2.1"/>
    </reaction>
</comment>
<dbReference type="GO" id="GO:0005634">
    <property type="term" value="C:nucleus"/>
    <property type="evidence" value="ECO:0007669"/>
    <property type="project" value="TreeGrafter"/>
</dbReference>
<gene>
    <name evidence="10" type="ORF">Z520_09095</name>
</gene>
<dbReference type="InterPro" id="IPR013825">
    <property type="entry name" value="Topo_IA_cen_sub2"/>
</dbReference>
<feature type="domain" description="Topo IA-type catalytic" evidence="9">
    <location>
        <begin position="169"/>
        <end position="600"/>
    </location>
</feature>
<dbReference type="GO" id="GO:0006265">
    <property type="term" value="P:DNA topological change"/>
    <property type="evidence" value="ECO:0007669"/>
    <property type="project" value="InterPro"/>
</dbReference>
<dbReference type="STRING" id="1442371.A0A0D2JXC3"/>
<dbReference type="InterPro" id="IPR013497">
    <property type="entry name" value="Topo_IA_cen"/>
</dbReference>
<evidence type="ECO:0000256" key="7">
    <source>
        <dbReference type="RuleBase" id="RU362092"/>
    </source>
</evidence>
<dbReference type="PROSITE" id="PS52039">
    <property type="entry name" value="TOPO_IA_2"/>
    <property type="match status" value="1"/>
</dbReference>
<keyword evidence="6 7" id="KW-0413">Isomerase</keyword>
<evidence type="ECO:0000256" key="1">
    <source>
        <dbReference type="ARBA" id="ARBA00000213"/>
    </source>
</evidence>
<dbReference type="InterPro" id="IPR034144">
    <property type="entry name" value="TOPRIM_TopoIII"/>
</dbReference>
<dbReference type="Gene3D" id="2.70.20.10">
    <property type="entry name" value="Topoisomerase I, domain 3"/>
    <property type="match status" value="1"/>
</dbReference>
<evidence type="ECO:0000256" key="3">
    <source>
        <dbReference type="ARBA" id="ARBA00012891"/>
    </source>
</evidence>
<dbReference type="InterPro" id="IPR006171">
    <property type="entry name" value="TOPRIM_dom"/>
</dbReference>
<dbReference type="PROSITE" id="PS00396">
    <property type="entry name" value="TOPO_IA_1"/>
    <property type="match status" value="1"/>
</dbReference>
<dbReference type="EMBL" id="KN848083">
    <property type="protein sequence ID" value="KIX95179.1"/>
    <property type="molecule type" value="Genomic_DNA"/>
</dbReference>
<dbReference type="SMART" id="SM00437">
    <property type="entry name" value="TOP1Ac"/>
    <property type="match status" value="1"/>
</dbReference>
<keyword evidence="4 7" id="KW-0799">Topoisomerase</keyword>
<dbReference type="PANTHER" id="PTHR11390:SF21">
    <property type="entry name" value="DNA TOPOISOMERASE 3-ALPHA"/>
    <property type="match status" value="1"/>
</dbReference>
<dbReference type="FunFam" id="1.10.290.10:FF:000001">
    <property type="entry name" value="DNA topoisomerase"/>
    <property type="match status" value="1"/>
</dbReference>
<evidence type="ECO:0000256" key="5">
    <source>
        <dbReference type="ARBA" id="ARBA00023125"/>
    </source>
</evidence>
<dbReference type="AlphaFoldDB" id="A0A0D2JXC3"/>
<sequence>MPGQKILCVAEKPAIAKAVAQHLAGGRVTTRPVNGNQYVKNYEFDFHFQQWGNCSVTMTSVLGHLTGLDFDPKYKSWKSCPPSQLFEAETKITIDRDKQSIAENIQRQARYARVLFIWTDCDREGEHIGGEVRDQAKKGNPAIVVKRAKFSNTERAHVVHAAHSPIDMDERQVSAVAARIELDLRIGASFTRLQSLELQRLSDNLRDQTISYGSCQFPTLGFVVDRYNRVRNFKPETFWLIKLVHVRNRIKVNFNWRRVSLFDRAAVTIIFEACLEAKYAKVTKVQKKPTSKWRPLPLTTVELQMQGSRFLRMTSQQVMSVAEKLYQKGFISYPRTETDQFPREFDFNAIIQRQTQDNNWGQYAQRLLDGDFRTPRSGRNNDQAHPPIHPVNYVASNALDALEKKVYEFVTRRFLACCSEDAKGEATDIEILWGSETFHTHGLLVLERNYLDVYVYDKWESSQQLPEFTLGETFEPSEANMVDGKTTAPGYLTEPELIALMDANGIGTDATMAEHIAKIKDRSYVDTRQSRGGRNSVPEFIPTTLGVALIEGYDNVGLDVSVSKPFLRKELELKMKAICEGRKSRSEVVQESLEQYREVFVKTQREIQVLKDAVTKYVVNGGAE</sequence>
<dbReference type="VEuPathDB" id="FungiDB:Z520_09095"/>
<evidence type="ECO:0000256" key="4">
    <source>
        <dbReference type="ARBA" id="ARBA00023029"/>
    </source>
</evidence>
<dbReference type="InterPro" id="IPR023405">
    <property type="entry name" value="Topo_IA_core_domain"/>
</dbReference>
<dbReference type="Gene3D" id="1.10.460.10">
    <property type="entry name" value="Topoisomerase I, domain 2"/>
    <property type="match status" value="1"/>
</dbReference>
<dbReference type="EC" id="5.6.2.1" evidence="3 7"/>
<dbReference type="PROSITE" id="PS50880">
    <property type="entry name" value="TOPRIM"/>
    <property type="match status" value="1"/>
</dbReference>
<dbReference type="GeneID" id="27714841"/>
<dbReference type="OrthoDB" id="430051at2759"/>
<dbReference type="CDD" id="cd03362">
    <property type="entry name" value="TOPRIM_TopoIA_TopoIII"/>
    <property type="match status" value="1"/>
</dbReference>
<dbReference type="RefSeq" id="XP_016629302.1">
    <property type="nucleotide sequence ID" value="XM_016779591.1"/>
</dbReference>
<dbReference type="GO" id="GO:0031422">
    <property type="term" value="C:RecQ family helicase-topoisomerase III complex"/>
    <property type="evidence" value="ECO:0007669"/>
    <property type="project" value="TreeGrafter"/>
</dbReference>
<evidence type="ECO:0000259" key="9">
    <source>
        <dbReference type="PROSITE" id="PS52039"/>
    </source>
</evidence>
<dbReference type="PANTHER" id="PTHR11390">
    <property type="entry name" value="PROKARYOTIC DNA TOPOISOMERASE"/>
    <property type="match status" value="1"/>
</dbReference>
<dbReference type="InterPro" id="IPR013826">
    <property type="entry name" value="Topo_IA_cen_sub3"/>
</dbReference>
<evidence type="ECO:0000313" key="11">
    <source>
        <dbReference type="Proteomes" id="UP000053411"/>
    </source>
</evidence>
<feature type="domain" description="Toprim" evidence="8">
    <location>
        <begin position="5"/>
        <end position="151"/>
    </location>
</feature>
<dbReference type="Pfam" id="PF01751">
    <property type="entry name" value="Toprim"/>
    <property type="match status" value="1"/>
</dbReference>
<dbReference type="GO" id="GO:0006281">
    <property type="term" value="P:DNA repair"/>
    <property type="evidence" value="ECO:0007669"/>
    <property type="project" value="TreeGrafter"/>
</dbReference>
<dbReference type="Gene3D" id="1.10.290.10">
    <property type="entry name" value="Topoisomerase I, domain 4"/>
    <property type="match status" value="1"/>
</dbReference>
<keyword evidence="11" id="KW-1185">Reference proteome</keyword>
<dbReference type="InterPro" id="IPR023406">
    <property type="entry name" value="Topo_IA_AS"/>
</dbReference>
<evidence type="ECO:0000259" key="8">
    <source>
        <dbReference type="PROSITE" id="PS50880"/>
    </source>
</evidence>
<dbReference type="Pfam" id="PF01131">
    <property type="entry name" value="Topoisom_bac"/>
    <property type="match status" value="1"/>
</dbReference>
<dbReference type="InterPro" id="IPR000380">
    <property type="entry name" value="Topo_IA"/>
</dbReference>
<name>A0A0D2JXC3_9EURO</name>
<dbReference type="InterPro" id="IPR013824">
    <property type="entry name" value="Topo_IA_cen_sub1"/>
</dbReference>
<dbReference type="FunFam" id="3.40.50.140:FF:000005">
    <property type="entry name" value="DNA topoisomerase"/>
    <property type="match status" value="1"/>
</dbReference>
<dbReference type="Proteomes" id="UP000053411">
    <property type="component" value="Unassembled WGS sequence"/>
</dbReference>
<dbReference type="InterPro" id="IPR003602">
    <property type="entry name" value="Topo_IA_DNA-bd_dom"/>
</dbReference>
<evidence type="ECO:0000256" key="2">
    <source>
        <dbReference type="ARBA" id="ARBA00009446"/>
    </source>
</evidence>
<dbReference type="GO" id="GO:0006310">
    <property type="term" value="P:DNA recombination"/>
    <property type="evidence" value="ECO:0007669"/>
    <property type="project" value="TreeGrafter"/>
</dbReference>
<accession>A0A0D2JXC3</accession>
<dbReference type="GO" id="GO:0003677">
    <property type="term" value="F:DNA binding"/>
    <property type="evidence" value="ECO:0007669"/>
    <property type="project" value="UniProtKB-KW"/>
</dbReference>
<dbReference type="PRINTS" id="PR00417">
    <property type="entry name" value="PRTPISMRASEI"/>
</dbReference>
<organism evidence="10 11">
    <name type="scientific">Fonsecaea multimorphosa CBS 102226</name>
    <dbReference type="NCBI Taxonomy" id="1442371"/>
    <lineage>
        <taxon>Eukaryota</taxon>
        <taxon>Fungi</taxon>
        <taxon>Dikarya</taxon>
        <taxon>Ascomycota</taxon>
        <taxon>Pezizomycotina</taxon>
        <taxon>Eurotiomycetes</taxon>
        <taxon>Chaetothyriomycetidae</taxon>
        <taxon>Chaetothyriales</taxon>
        <taxon>Herpotrichiellaceae</taxon>
        <taxon>Fonsecaea</taxon>
    </lineage>
</organism>
<reference evidence="10 11" key="1">
    <citation type="submission" date="2015-01" db="EMBL/GenBank/DDBJ databases">
        <title>The Genome Sequence of Fonsecaea multimorphosa CBS 102226.</title>
        <authorList>
            <consortium name="The Broad Institute Genomics Platform"/>
            <person name="Cuomo C."/>
            <person name="de Hoog S."/>
            <person name="Gorbushina A."/>
            <person name="Stielow B."/>
            <person name="Teixiera M."/>
            <person name="Abouelleil A."/>
            <person name="Chapman S.B."/>
            <person name="Priest M."/>
            <person name="Young S.K."/>
            <person name="Wortman J."/>
            <person name="Nusbaum C."/>
            <person name="Birren B."/>
        </authorList>
    </citation>
    <scope>NUCLEOTIDE SEQUENCE [LARGE SCALE GENOMIC DNA]</scope>
    <source>
        <strain evidence="10 11">CBS 102226</strain>
    </source>
</reference>
<evidence type="ECO:0000256" key="6">
    <source>
        <dbReference type="ARBA" id="ARBA00023235"/>
    </source>
</evidence>
<dbReference type="GO" id="GO:0003917">
    <property type="term" value="F:DNA topoisomerase type I (single strand cut, ATP-independent) activity"/>
    <property type="evidence" value="ECO:0007669"/>
    <property type="project" value="UniProtKB-EC"/>
</dbReference>
<dbReference type="SMART" id="SM00493">
    <property type="entry name" value="TOPRIM"/>
    <property type="match status" value="1"/>
</dbReference>
<comment type="function">
    <text evidence="7">Introduces a single-strand break via transesterification at a target site in duplex DNA. Releases the supercoiling and torsional tension of DNA introduced during the DNA replication and transcription by transiently cleaving and rejoining one strand of the DNA duplex. The scissile phosphodiester is attacked by the catalytic tyrosine of the enzyme, resulting in the formation of a DNA-(5'-phosphotyrosyl)-enzyme intermediate and the expulsion of a 3'-OH DNA strand.</text>
</comment>
<dbReference type="SMART" id="SM00436">
    <property type="entry name" value="TOP1Bc"/>
    <property type="match status" value="1"/>
</dbReference>
<protein>
    <recommendedName>
        <fullName evidence="3 7">DNA topoisomerase</fullName>
        <ecNumber evidence="3 7">5.6.2.1</ecNumber>
    </recommendedName>
</protein>
<dbReference type="SUPFAM" id="SSF56712">
    <property type="entry name" value="Prokaryotic type I DNA topoisomerase"/>
    <property type="match status" value="1"/>
</dbReference>
<comment type="similarity">
    <text evidence="2 7">Belongs to the type IA topoisomerase family.</text>
</comment>
<keyword evidence="5 7" id="KW-0238">DNA-binding</keyword>